<keyword evidence="1" id="KW-0175">Coiled coil</keyword>
<feature type="compositionally biased region" description="Low complexity" evidence="2">
    <location>
        <begin position="748"/>
        <end position="760"/>
    </location>
</feature>
<evidence type="ECO:0000313" key="3">
    <source>
        <dbReference type="EMBL" id="CAI3988541.1"/>
    </source>
</evidence>
<organism evidence="3">
    <name type="scientific">Cladocopium goreaui</name>
    <dbReference type="NCBI Taxonomy" id="2562237"/>
    <lineage>
        <taxon>Eukaryota</taxon>
        <taxon>Sar</taxon>
        <taxon>Alveolata</taxon>
        <taxon>Dinophyceae</taxon>
        <taxon>Suessiales</taxon>
        <taxon>Symbiodiniaceae</taxon>
        <taxon>Cladocopium</taxon>
    </lineage>
</organism>
<comment type="caution">
    <text evidence="3">The sequence shown here is derived from an EMBL/GenBank/DDBJ whole genome shotgun (WGS) entry which is preliminary data.</text>
</comment>
<feature type="region of interest" description="Disordered" evidence="2">
    <location>
        <begin position="747"/>
        <end position="766"/>
    </location>
</feature>
<proteinExistence type="predicted"/>
<keyword evidence="6" id="KW-1185">Reference proteome</keyword>
<reference evidence="3" key="1">
    <citation type="submission" date="2022-10" db="EMBL/GenBank/DDBJ databases">
        <authorList>
            <person name="Chen Y."/>
            <person name="Dougan E. K."/>
            <person name="Chan C."/>
            <person name="Rhodes N."/>
            <person name="Thang M."/>
        </authorList>
    </citation>
    <scope>NUCLEOTIDE SEQUENCE</scope>
</reference>
<sequence length="900" mass="100188">MSGERRKLFNDFINFSTKRGETLLESYKNSTEEQDKKVLSLLGAQQISEELQNALENPKTHEFAVSRPGQSKKVMAGFVRSENSLDVTMVSTATFQAALLITELQNKASLLDRLAKSAMSKREAYRLGHPAVVKTCLRLLEEGALKDPEQEAKADAAAFAAAVGEAETAVVEMLRFALASGNEATRQFFLQEKGLGVLLRYIFRKGKKEPKGHQAMDSEIDGQEPGTGPDQRARGVLNALIKVEAEHFPAVMAEFLQKGGILDFQEGLDLLQCSGFADFISKLLWIAWDIQVQQVFFAEAHRLEALGLLSKLFVCPSKGARVCAGLLLANALCHAQLGDREREAQAAQGLRQLTEEMACCGESQEPEDQEVRTFVAGLGQSAERFTRILTCAQAPWQQHHGQLPDEEHPLWAGATFSLWCLLRMRPDPARLADLRPALPAVAQGGPPRARWLAGELLLQLQLQVSAQLPSPNSEAIVEMNIQERGALEFALQEMFEHTRSGLHSQLSESSQVIETQQRLIEERQQPLPIASNGSTSDGWHQPLEATLAKLKTSRQELSGALADAERQRKSAETAVREVLEMDNSDLSQAEDQAMDQQLQSMRQTEAEYLARCHEQEQQSSALRSQEEEVATANAAMENAEKVLQEMRSRIASYEADISTQQRDVQNKRTMASSDMQAARNHLSMELEGIKQKQTKLRERALQLQAEMQGDGSSDASKEMDRLKVEAGRLKGRAAELTQELQAASIDPQQLEQQASAAESAVQHLAEQRDQLRGELQGLEEEHSQARSEWQQAVSSLQHARQEKEVADLQSSSLRRQLEGQWASWHPLWSKRLQAWRLRSQALAKAARGAELLAKAAQRAWDQLRREAELRHQTLADVEALQHQLAALAHDLSSIEDSILH</sequence>
<accession>A0A9P1CE00</accession>
<dbReference type="AlphaFoldDB" id="A0A9P1CE00"/>
<name>A0A9P1CE00_9DINO</name>
<evidence type="ECO:0000313" key="5">
    <source>
        <dbReference type="EMBL" id="CAL4775853.1"/>
    </source>
</evidence>
<evidence type="ECO:0000313" key="6">
    <source>
        <dbReference type="Proteomes" id="UP001152797"/>
    </source>
</evidence>
<evidence type="ECO:0000256" key="2">
    <source>
        <dbReference type="SAM" id="MobiDB-lite"/>
    </source>
</evidence>
<feature type="coiled-coil region" evidence="1">
    <location>
        <begin position="547"/>
        <end position="581"/>
    </location>
</feature>
<dbReference type="OrthoDB" id="445537at2759"/>
<dbReference type="EMBL" id="CAMXCT010001277">
    <property type="protein sequence ID" value="CAI3988541.1"/>
    <property type="molecule type" value="Genomic_DNA"/>
</dbReference>
<evidence type="ECO:0000313" key="4">
    <source>
        <dbReference type="EMBL" id="CAL1141916.1"/>
    </source>
</evidence>
<protein>
    <submittedName>
        <fullName evidence="5">PX domain-containing protein</fullName>
    </submittedName>
</protein>
<feature type="region of interest" description="Disordered" evidence="2">
    <location>
        <begin position="210"/>
        <end position="229"/>
    </location>
</feature>
<reference evidence="4" key="2">
    <citation type="submission" date="2024-04" db="EMBL/GenBank/DDBJ databases">
        <authorList>
            <person name="Chen Y."/>
            <person name="Shah S."/>
            <person name="Dougan E. K."/>
            <person name="Thang M."/>
            <person name="Chan C."/>
        </authorList>
    </citation>
    <scope>NUCLEOTIDE SEQUENCE [LARGE SCALE GENOMIC DNA]</scope>
</reference>
<dbReference type="Proteomes" id="UP001152797">
    <property type="component" value="Unassembled WGS sequence"/>
</dbReference>
<evidence type="ECO:0000256" key="1">
    <source>
        <dbReference type="SAM" id="Coils"/>
    </source>
</evidence>
<gene>
    <name evidence="3" type="ORF">C1SCF055_LOCUS15696</name>
</gene>
<dbReference type="EMBL" id="CAMXCT030001277">
    <property type="protein sequence ID" value="CAL4775853.1"/>
    <property type="molecule type" value="Genomic_DNA"/>
</dbReference>
<dbReference type="EMBL" id="CAMXCT020001277">
    <property type="protein sequence ID" value="CAL1141916.1"/>
    <property type="molecule type" value="Genomic_DNA"/>
</dbReference>